<dbReference type="InterPro" id="IPR003718">
    <property type="entry name" value="OsmC/Ohr_fam"/>
</dbReference>
<dbReference type="EMBL" id="FNGV01000015">
    <property type="protein sequence ID" value="SDM82756.1"/>
    <property type="molecule type" value="Genomic_DNA"/>
</dbReference>
<dbReference type="PANTHER" id="PTHR39624:SF2">
    <property type="entry name" value="OSMC-LIKE PROTEIN"/>
    <property type="match status" value="1"/>
</dbReference>
<protein>
    <submittedName>
        <fullName evidence="1">Uncharacterized OsmC-related protein</fullName>
    </submittedName>
</protein>
<keyword evidence="2" id="KW-1185">Reference proteome</keyword>
<dbReference type="SUPFAM" id="SSF82784">
    <property type="entry name" value="OsmC-like"/>
    <property type="match status" value="1"/>
</dbReference>
<dbReference type="OrthoDB" id="290036at2"/>
<dbReference type="Proteomes" id="UP000199440">
    <property type="component" value="Unassembled WGS sequence"/>
</dbReference>
<evidence type="ECO:0000313" key="1">
    <source>
        <dbReference type="EMBL" id="SDM82756.1"/>
    </source>
</evidence>
<dbReference type="STRING" id="192904.SAMN04488514_11571"/>
<dbReference type="InterPro" id="IPR036102">
    <property type="entry name" value="OsmC/Ohrsf"/>
</dbReference>
<proteinExistence type="predicted"/>
<accession>A0A1G9WF09</accession>
<gene>
    <name evidence="1" type="ORF">SAMN04488514_11571</name>
</gene>
<dbReference type="PANTHER" id="PTHR39624">
    <property type="entry name" value="PROTEIN INVOLVED IN RIMO-MEDIATED BETA-METHYLTHIOLATION OF RIBOSOMAL PROTEIN S12 YCAO"/>
    <property type="match status" value="1"/>
</dbReference>
<organism evidence="1 2">
    <name type="scientific">Kriegella aquimaris</name>
    <dbReference type="NCBI Taxonomy" id="192904"/>
    <lineage>
        <taxon>Bacteria</taxon>
        <taxon>Pseudomonadati</taxon>
        <taxon>Bacteroidota</taxon>
        <taxon>Flavobacteriia</taxon>
        <taxon>Flavobacteriales</taxon>
        <taxon>Flavobacteriaceae</taxon>
        <taxon>Kriegella</taxon>
    </lineage>
</organism>
<evidence type="ECO:0000313" key="2">
    <source>
        <dbReference type="Proteomes" id="UP000199440"/>
    </source>
</evidence>
<sequence length="134" mass="14676">MTSRVTYTGNLRTRCEHLRSGNTFITDAPVDNNGLGEAFSPTDTVATGLASCMLTVMGIKAKGLNIDLTDSTAEVTKYMAEAPRRISKIEVKLSLPSGISEKNQKILEHTANTCPVHQSLHPDIEKVISFKWEL</sequence>
<dbReference type="Pfam" id="PF02566">
    <property type="entry name" value="OsmC"/>
    <property type="match status" value="1"/>
</dbReference>
<reference evidence="1 2" key="1">
    <citation type="submission" date="2016-10" db="EMBL/GenBank/DDBJ databases">
        <authorList>
            <person name="de Groot N.N."/>
        </authorList>
    </citation>
    <scope>NUCLEOTIDE SEQUENCE [LARGE SCALE GENOMIC DNA]</scope>
    <source>
        <strain evidence="1 2">DSM 19886</strain>
    </source>
</reference>
<dbReference type="RefSeq" id="WP_089894487.1">
    <property type="nucleotide sequence ID" value="NZ_FNGV01000015.1"/>
</dbReference>
<name>A0A1G9WF09_9FLAO</name>
<dbReference type="AlphaFoldDB" id="A0A1G9WF09"/>
<dbReference type="InterPro" id="IPR015946">
    <property type="entry name" value="KH_dom-like_a/b"/>
</dbReference>
<dbReference type="Gene3D" id="3.30.300.20">
    <property type="match status" value="1"/>
</dbReference>